<name>A0A511FFV5_9CELL</name>
<evidence type="ECO:0000313" key="2">
    <source>
        <dbReference type="Proteomes" id="UP000321723"/>
    </source>
</evidence>
<sequence>MSVGWGTMARMPDYVAHLTVPDVPDDETRAGMADALGALRDDAPPGFAGGRVTFDLRGEAPDLETAVRAAHTHAAEILDDLAWEVDVEVLG</sequence>
<proteinExistence type="predicted"/>
<evidence type="ECO:0000313" key="1">
    <source>
        <dbReference type="EMBL" id="GEL48093.1"/>
    </source>
</evidence>
<protein>
    <submittedName>
        <fullName evidence="1">Uncharacterized protein</fullName>
    </submittedName>
</protein>
<dbReference type="EMBL" id="BJVQ01000061">
    <property type="protein sequence ID" value="GEL48093.1"/>
    <property type="molecule type" value="Genomic_DNA"/>
</dbReference>
<reference evidence="1 2" key="1">
    <citation type="submission" date="2019-07" db="EMBL/GenBank/DDBJ databases">
        <title>Whole genome shotgun sequence of Cellulomonas hominis NBRC 16055.</title>
        <authorList>
            <person name="Hosoyama A."/>
            <person name="Uohara A."/>
            <person name="Ohji S."/>
            <person name="Ichikawa N."/>
        </authorList>
    </citation>
    <scope>NUCLEOTIDE SEQUENCE [LARGE SCALE GENOMIC DNA]</scope>
    <source>
        <strain evidence="1 2">NBRC 16055</strain>
    </source>
</reference>
<dbReference type="Proteomes" id="UP000321723">
    <property type="component" value="Unassembled WGS sequence"/>
</dbReference>
<organism evidence="1 2">
    <name type="scientific">Cellulomonas hominis</name>
    <dbReference type="NCBI Taxonomy" id="156981"/>
    <lineage>
        <taxon>Bacteria</taxon>
        <taxon>Bacillati</taxon>
        <taxon>Actinomycetota</taxon>
        <taxon>Actinomycetes</taxon>
        <taxon>Micrococcales</taxon>
        <taxon>Cellulomonadaceae</taxon>
        <taxon>Cellulomonas</taxon>
    </lineage>
</organism>
<accession>A0A511FFV5</accession>
<gene>
    <name evidence="1" type="ORF">CHO01_32090</name>
</gene>
<keyword evidence="2" id="KW-1185">Reference proteome</keyword>
<comment type="caution">
    <text evidence="1">The sequence shown here is derived from an EMBL/GenBank/DDBJ whole genome shotgun (WGS) entry which is preliminary data.</text>
</comment>
<dbReference type="AlphaFoldDB" id="A0A511FFV5"/>